<accession>A0AAV1JHN6</accession>
<keyword evidence="1" id="KW-0472">Membrane</keyword>
<keyword evidence="3" id="KW-1185">Reference proteome</keyword>
<name>A0AAV1JHN6_9NEOP</name>
<organism evidence="2 3">
    <name type="scientific">Leptosia nina</name>
    <dbReference type="NCBI Taxonomy" id="320188"/>
    <lineage>
        <taxon>Eukaryota</taxon>
        <taxon>Metazoa</taxon>
        <taxon>Ecdysozoa</taxon>
        <taxon>Arthropoda</taxon>
        <taxon>Hexapoda</taxon>
        <taxon>Insecta</taxon>
        <taxon>Pterygota</taxon>
        <taxon>Neoptera</taxon>
        <taxon>Endopterygota</taxon>
        <taxon>Lepidoptera</taxon>
        <taxon>Glossata</taxon>
        <taxon>Ditrysia</taxon>
        <taxon>Papilionoidea</taxon>
        <taxon>Pieridae</taxon>
        <taxon>Pierinae</taxon>
        <taxon>Leptosia</taxon>
    </lineage>
</organism>
<proteinExistence type="predicted"/>
<evidence type="ECO:0000313" key="2">
    <source>
        <dbReference type="EMBL" id="CAK1548994.1"/>
    </source>
</evidence>
<feature type="transmembrane region" description="Helical" evidence="1">
    <location>
        <begin position="100"/>
        <end position="122"/>
    </location>
</feature>
<keyword evidence="1" id="KW-1133">Transmembrane helix</keyword>
<dbReference type="EMBL" id="CAVLEF010000011">
    <property type="protein sequence ID" value="CAK1548994.1"/>
    <property type="molecule type" value="Genomic_DNA"/>
</dbReference>
<keyword evidence="1" id="KW-0812">Transmembrane</keyword>
<sequence>MTQIRASNREIEMYLMLDADIWIITLLVASAWNYKDERPINTRETLESASDRVLATQEYVESTLKKEQELICTQGLVTDYHMFKSKDILGKGTKSSKIKFIVSSFTMNSVLVFIFLAIVCIIELTEANYKKLPFNGSIFGKRSSNDLDTSRALFALCEITTETCDAWMEQMYGNK</sequence>
<evidence type="ECO:0000256" key="1">
    <source>
        <dbReference type="SAM" id="Phobius"/>
    </source>
</evidence>
<gene>
    <name evidence="2" type="ORF">LNINA_LOCUS8335</name>
</gene>
<protein>
    <submittedName>
        <fullName evidence="2">Uncharacterized protein</fullName>
    </submittedName>
</protein>
<feature type="transmembrane region" description="Helical" evidence="1">
    <location>
        <begin position="12"/>
        <end position="32"/>
    </location>
</feature>
<comment type="caution">
    <text evidence="2">The sequence shown here is derived from an EMBL/GenBank/DDBJ whole genome shotgun (WGS) entry which is preliminary data.</text>
</comment>
<dbReference type="Proteomes" id="UP001497472">
    <property type="component" value="Unassembled WGS sequence"/>
</dbReference>
<dbReference type="AlphaFoldDB" id="A0AAV1JHN6"/>
<evidence type="ECO:0000313" key="3">
    <source>
        <dbReference type="Proteomes" id="UP001497472"/>
    </source>
</evidence>
<reference evidence="2 3" key="1">
    <citation type="submission" date="2023-11" db="EMBL/GenBank/DDBJ databases">
        <authorList>
            <person name="Okamura Y."/>
        </authorList>
    </citation>
    <scope>NUCLEOTIDE SEQUENCE [LARGE SCALE GENOMIC DNA]</scope>
</reference>